<feature type="domain" description="2Fe-2S ferredoxin-type" evidence="9">
    <location>
        <begin position="266"/>
        <end position="354"/>
    </location>
</feature>
<keyword evidence="5" id="KW-0274">FAD</keyword>
<dbReference type="SUPFAM" id="SSF52343">
    <property type="entry name" value="Ferredoxin reductase-like, C-terminal NADP-linked domain"/>
    <property type="match status" value="1"/>
</dbReference>
<dbReference type="PROSITE" id="PS00197">
    <property type="entry name" value="2FE2S_FER_1"/>
    <property type="match status" value="1"/>
</dbReference>
<dbReference type="Pfam" id="PF00970">
    <property type="entry name" value="FAD_binding_6"/>
    <property type="match status" value="1"/>
</dbReference>
<dbReference type="InterPro" id="IPR039261">
    <property type="entry name" value="FNR_nucleotide-bd"/>
</dbReference>
<keyword evidence="4" id="KW-0479">Metal-binding</keyword>
<evidence type="ECO:0000256" key="5">
    <source>
        <dbReference type="ARBA" id="ARBA00022827"/>
    </source>
</evidence>
<feature type="domain" description="FAD-binding FR-type" evidence="10">
    <location>
        <begin position="10"/>
        <end position="113"/>
    </location>
</feature>
<dbReference type="PROSITE" id="PS51085">
    <property type="entry name" value="2FE2S_FER_2"/>
    <property type="match status" value="1"/>
</dbReference>
<dbReference type="Proteomes" id="UP001597641">
    <property type="component" value="Unassembled WGS sequence"/>
</dbReference>
<dbReference type="RefSeq" id="WP_377485708.1">
    <property type="nucleotide sequence ID" value="NZ_JBHUOX010000010.1"/>
</dbReference>
<gene>
    <name evidence="11" type="ORF">ACFS7Z_14230</name>
</gene>
<evidence type="ECO:0000256" key="8">
    <source>
        <dbReference type="ARBA" id="ARBA00023014"/>
    </source>
</evidence>
<dbReference type="PANTHER" id="PTHR47354:SF8">
    <property type="entry name" value="1,2-PHENYLACETYL-COA EPOXIDASE, SUBUNIT E"/>
    <property type="match status" value="1"/>
</dbReference>
<keyword evidence="2" id="KW-0285">Flavoprotein</keyword>
<proteinExistence type="predicted"/>
<keyword evidence="8" id="KW-0411">Iron-sulfur</keyword>
<dbReference type="Pfam" id="PF00111">
    <property type="entry name" value="Fer2"/>
    <property type="match status" value="1"/>
</dbReference>
<evidence type="ECO:0000259" key="10">
    <source>
        <dbReference type="PROSITE" id="PS51384"/>
    </source>
</evidence>
<name>A0ABW6BX55_9BACT</name>
<dbReference type="InterPro" id="IPR001433">
    <property type="entry name" value="OxRdtase_FAD/NAD-bd"/>
</dbReference>
<dbReference type="PROSITE" id="PS51384">
    <property type="entry name" value="FAD_FR"/>
    <property type="match status" value="1"/>
</dbReference>
<dbReference type="CDD" id="cd00207">
    <property type="entry name" value="fer2"/>
    <property type="match status" value="1"/>
</dbReference>
<dbReference type="InterPro" id="IPR017927">
    <property type="entry name" value="FAD-bd_FR_type"/>
</dbReference>
<organism evidence="11 12">
    <name type="scientific">Pontibacter toksunensis</name>
    <dbReference type="NCBI Taxonomy" id="1332631"/>
    <lineage>
        <taxon>Bacteria</taxon>
        <taxon>Pseudomonadati</taxon>
        <taxon>Bacteroidota</taxon>
        <taxon>Cytophagia</taxon>
        <taxon>Cytophagales</taxon>
        <taxon>Hymenobacteraceae</taxon>
        <taxon>Pontibacter</taxon>
    </lineage>
</organism>
<dbReference type="Gene3D" id="3.40.50.80">
    <property type="entry name" value="Nucleotide-binding domain of ferredoxin-NADP reductase (FNR) module"/>
    <property type="match status" value="1"/>
</dbReference>
<dbReference type="InterPro" id="IPR001709">
    <property type="entry name" value="Flavoprot_Pyr_Nucl_cyt_Rdtase"/>
</dbReference>
<evidence type="ECO:0000256" key="3">
    <source>
        <dbReference type="ARBA" id="ARBA00022714"/>
    </source>
</evidence>
<sequence>MEENAIESNPDYKAITITDIKEEAPGVKTFIFGANDAKDIHYLPGQYLTFAHQGHSGEVRRSYSITSTPALQEPLAIGVKRVENGFFSRLLIDKAEVGDRLYTVGASGLFTLPDDLGQYEQVFLLAAGSGITPIFSLLKTLLYAHPEQKVVLIYSNNNPKKSIFRKQLEQLVQGFPEQLHIEFLYSVSPDLSRARLYKDLLQAQLRKHAVAPYHQILFYLCGPTNYMRMCFYALRQVDVPNDSIRRENFSTTKVKVPLLPPDTDPHPVTLHYKDRSYKLQVQHPTTILQAAKKAGLALPYSCETGKCGSCAARCLKGEVWMSYNEVLTEKDLAKGLTLSCVAYPVGGEVVLEVM</sequence>
<comment type="caution">
    <text evidence="11">The sequence shown here is derived from an EMBL/GenBank/DDBJ whole genome shotgun (WGS) entry which is preliminary data.</text>
</comment>
<dbReference type="InterPro" id="IPR001041">
    <property type="entry name" value="2Fe-2S_ferredoxin-type"/>
</dbReference>
<dbReference type="PRINTS" id="PR00371">
    <property type="entry name" value="FPNCR"/>
</dbReference>
<protein>
    <submittedName>
        <fullName evidence="11">Flavin reductase family protein</fullName>
    </submittedName>
</protein>
<evidence type="ECO:0000313" key="11">
    <source>
        <dbReference type="EMBL" id="MFD3001524.1"/>
    </source>
</evidence>
<dbReference type="SUPFAM" id="SSF54292">
    <property type="entry name" value="2Fe-2S ferredoxin-like"/>
    <property type="match status" value="1"/>
</dbReference>
<dbReference type="InterPro" id="IPR050415">
    <property type="entry name" value="MRET"/>
</dbReference>
<dbReference type="SUPFAM" id="SSF63380">
    <property type="entry name" value="Riboflavin synthase domain-like"/>
    <property type="match status" value="1"/>
</dbReference>
<comment type="cofactor">
    <cofactor evidence="1">
        <name>FAD</name>
        <dbReference type="ChEBI" id="CHEBI:57692"/>
    </cofactor>
</comment>
<dbReference type="InterPro" id="IPR008333">
    <property type="entry name" value="Cbr1-like_FAD-bd_dom"/>
</dbReference>
<evidence type="ECO:0000256" key="2">
    <source>
        <dbReference type="ARBA" id="ARBA00022630"/>
    </source>
</evidence>
<keyword evidence="7" id="KW-0408">Iron</keyword>
<dbReference type="Pfam" id="PF00175">
    <property type="entry name" value="NAD_binding_1"/>
    <property type="match status" value="1"/>
</dbReference>
<accession>A0ABW6BX55</accession>
<dbReference type="InterPro" id="IPR036010">
    <property type="entry name" value="2Fe-2S_ferredoxin-like_sf"/>
</dbReference>
<keyword evidence="3" id="KW-0001">2Fe-2S</keyword>
<keyword evidence="6" id="KW-0560">Oxidoreductase</keyword>
<evidence type="ECO:0000259" key="9">
    <source>
        <dbReference type="PROSITE" id="PS51085"/>
    </source>
</evidence>
<reference evidence="12" key="1">
    <citation type="journal article" date="2019" name="Int. J. Syst. Evol. Microbiol.">
        <title>The Global Catalogue of Microorganisms (GCM) 10K type strain sequencing project: providing services to taxonomists for standard genome sequencing and annotation.</title>
        <authorList>
            <consortium name="The Broad Institute Genomics Platform"/>
            <consortium name="The Broad Institute Genome Sequencing Center for Infectious Disease"/>
            <person name="Wu L."/>
            <person name="Ma J."/>
        </authorList>
    </citation>
    <scope>NUCLEOTIDE SEQUENCE [LARGE SCALE GENOMIC DNA]</scope>
    <source>
        <strain evidence="12">KCTC 23984</strain>
    </source>
</reference>
<dbReference type="InterPro" id="IPR012675">
    <property type="entry name" value="Beta-grasp_dom_sf"/>
</dbReference>
<dbReference type="Gene3D" id="3.10.20.30">
    <property type="match status" value="1"/>
</dbReference>
<dbReference type="Gene3D" id="2.40.30.10">
    <property type="entry name" value="Translation factors"/>
    <property type="match status" value="1"/>
</dbReference>
<evidence type="ECO:0000256" key="7">
    <source>
        <dbReference type="ARBA" id="ARBA00023004"/>
    </source>
</evidence>
<keyword evidence="12" id="KW-1185">Reference proteome</keyword>
<evidence type="ECO:0000256" key="4">
    <source>
        <dbReference type="ARBA" id="ARBA00022723"/>
    </source>
</evidence>
<dbReference type="InterPro" id="IPR017938">
    <property type="entry name" value="Riboflavin_synthase-like_b-brl"/>
</dbReference>
<evidence type="ECO:0000256" key="1">
    <source>
        <dbReference type="ARBA" id="ARBA00001974"/>
    </source>
</evidence>
<dbReference type="PANTHER" id="PTHR47354">
    <property type="entry name" value="NADH OXIDOREDUCTASE HCR"/>
    <property type="match status" value="1"/>
</dbReference>
<dbReference type="EMBL" id="JBHUOX010000010">
    <property type="protein sequence ID" value="MFD3001524.1"/>
    <property type="molecule type" value="Genomic_DNA"/>
</dbReference>
<evidence type="ECO:0000313" key="12">
    <source>
        <dbReference type="Proteomes" id="UP001597641"/>
    </source>
</evidence>
<evidence type="ECO:0000256" key="6">
    <source>
        <dbReference type="ARBA" id="ARBA00023002"/>
    </source>
</evidence>
<dbReference type="PRINTS" id="PR00410">
    <property type="entry name" value="PHEHYDRXLASE"/>
</dbReference>
<dbReference type="InterPro" id="IPR006058">
    <property type="entry name" value="2Fe2S_fd_BS"/>
</dbReference>